<dbReference type="GO" id="GO:0045732">
    <property type="term" value="P:positive regulation of protein catabolic process"/>
    <property type="evidence" value="ECO:0007669"/>
    <property type="project" value="TreeGrafter"/>
</dbReference>
<evidence type="ECO:0000256" key="1">
    <source>
        <dbReference type="SAM" id="MobiDB-lite"/>
    </source>
</evidence>
<protein>
    <submittedName>
        <fullName evidence="2">Stringent starvation protein B</fullName>
    </submittedName>
</protein>
<dbReference type="Gene3D" id="2.30.30.220">
    <property type="entry name" value="SspB-like"/>
    <property type="match status" value="1"/>
</dbReference>
<reference evidence="2 3" key="1">
    <citation type="journal article" date="2018" name="Environ. Microbiol.">
        <title>Isolation and genomic characterization of Novimethylophilus kurashikiensis gen. nov. sp. nov., a new lanthanide-dependent methylotrophic species of Methylophilaceae.</title>
        <authorList>
            <person name="Lv H."/>
            <person name="Sahin N."/>
            <person name="Tani A."/>
        </authorList>
    </citation>
    <scope>NUCLEOTIDE SEQUENCE [LARGE SCALE GENOMIC DNA]</scope>
    <source>
        <strain evidence="2 3">La2-4</strain>
    </source>
</reference>
<dbReference type="PANTHER" id="PTHR37486:SF1">
    <property type="entry name" value="STRINGENT STARVATION PROTEIN B"/>
    <property type="match status" value="1"/>
</dbReference>
<organism evidence="2 3">
    <name type="scientific">Novimethylophilus kurashikiensis</name>
    <dbReference type="NCBI Taxonomy" id="1825523"/>
    <lineage>
        <taxon>Bacteria</taxon>
        <taxon>Pseudomonadati</taxon>
        <taxon>Pseudomonadota</taxon>
        <taxon>Betaproteobacteria</taxon>
        <taxon>Nitrosomonadales</taxon>
        <taxon>Methylophilaceae</taxon>
        <taxon>Novimethylophilus</taxon>
    </lineage>
</organism>
<dbReference type="InterPro" id="IPR036760">
    <property type="entry name" value="SspB-like_sf"/>
</dbReference>
<proteinExistence type="predicted"/>
<dbReference type="AlphaFoldDB" id="A0A2R5F6S5"/>
<dbReference type="Proteomes" id="UP000245081">
    <property type="component" value="Unassembled WGS sequence"/>
</dbReference>
<dbReference type="GO" id="GO:0005829">
    <property type="term" value="C:cytosol"/>
    <property type="evidence" value="ECO:0007669"/>
    <property type="project" value="TreeGrafter"/>
</dbReference>
<gene>
    <name evidence="2" type="primary">sspB</name>
    <name evidence="2" type="ORF">NMK_0803</name>
</gene>
<name>A0A2R5F6S5_9PROT</name>
<evidence type="ECO:0000313" key="2">
    <source>
        <dbReference type="EMBL" id="GBG13258.1"/>
    </source>
</evidence>
<feature type="region of interest" description="Disordered" evidence="1">
    <location>
        <begin position="102"/>
        <end position="141"/>
    </location>
</feature>
<sequence length="141" mass="15208">MSAGNTMEPTSTKPYMIRALYEWCVDNGFTPHLMVAVDSGTRVPMSYVKNGEIVLNINYSATKDLMMGNDAITFSARFNGVSSDIYVPISAVRGIFARESGQGMFFDPEPQSAAQFEPTPGPSGNSPAPPPKGRPSLKVVK</sequence>
<dbReference type="EMBL" id="BDOQ01000003">
    <property type="protein sequence ID" value="GBG13258.1"/>
    <property type="molecule type" value="Genomic_DNA"/>
</dbReference>
<dbReference type="InterPro" id="IPR007481">
    <property type="entry name" value="SspB"/>
</dbReference>
<evidence type="ECO:0000313" key="3">
    <source>
        <dbReference type="Proteomes" id="UP000245081"/>
    </source>
</evidence>
<accession>A0A2R5F6S5</accession>
<dbReference type="SUPFAM" id="SSF101738">
    <property type="entry name" value="SspB-like"/>
    <property type="match status" value="1"/>
</dbReference>
<dbReference type="GO" id="GO:0005840">
    <property type="term" value="C:ribosome"/>
    <property type="evidence" value="ECO:0007669"/>
    <property type="project" value="TreeGrafter"/>
</dbReference>
<keyword evidence="3" id="KW-1185">Reference proteome</keyword>
<dbReference type="NCBIfam" id="NF008769">
    <property type="entry name" value="PRK11798.2-5"/>
    <property type="match status" value="1"/>
</dbReference>
<comment type="caution">
    <text evidence="2">The sequence shown here is derived from an EMBL/GenBank/DDBJ whole genome shotgun (WGS) entry which is preliminary data.</text>
</comment>
<dbReference type="PANTHER" id="PTHR37486">
    <property type="entry name" value="STRINGENT STARVATION PROTEIN B"/>
    <property type="match status" value="1"/>
</dbReference>
<dbReference type="Pfam" id="PF04386">
    <property type="entry name" value="SspB"/>
    <property type="match status" value="1"/>
</dbReference>
<dbReference type="PIRSF" id="PIRSF005276">
    <property type="entry name" value="SspB"/>
    <property type="match status" value="1"/>
</dbReference>